<dbReference type="InterPro" id="IPR000157">
    <property type="entry name" value="TIR_dom"/>
</dbReference>
<dbReference type="Gene3D" id="3.40.50.300">
    <property type="entry name" value="P-loop containing nucleotide triphosphate hydrolases"/>
    <property type="match status" value="1"/>
</dbReference>
<dbReference type="SUPFAM" id="SSF52540">
    <property type="entry name" value="P-loop containing nucleoside triphosphate hydrolases"/>
    <property type="match status" value="1"/>
</dbReference>
<dbReference type="Gene3D" id="3.30.710.10">
    <property type="entry name" value="Potassium Channel Kv1.1, Chain A"/>
    <property type="match status" value="1"/>
</dbReference>
<keyword evidence="7" id="KW-1185">Reference proteome</keyword>
<proteinExistence type="predicted"/>
<dbReference type="SUPFAM" id="SSF54695">
    <property type="entry name" value="POZ domain"/>
    <property type="match status" value="1"/>
</dbReference>
<dbReference type="Pfam" id="PF07725">
    <property type="entry name" value="LRR_3"/>
    <property type="match status" value="1"/>
</dbReference>
<dbReference type="SUPFAM" id="SSF46785">
    <property type="entry name" value="Winged helix' DNA-binding domain"/>
    <property type="match status" value="1"/>
</dbReference>
<organism evidence="7 8">
    <name type="scientific">Camelina sativa</name>
    <name type="common">False flax</name>
    <name type="synonym">Myagrum sativum</name>
    <dbReference type="NCBI Taxonomy" id="90675"/>
    <lineage>
        <taxon>Eukaryota</taxon>
        <taxon>Viridiplantae</taxon>
        <taxon>Streptophyta</taxon>
        <taxon>Embryophyta</taxon>
        <taxon>Tracheophyta</taxon>
        <taxon>Spermatophyta</taxon>
        <taxon>Magnoliopsida</taxon>
        <taxon>eudicotyledons</taxon>
        <taxon>Gunneridae</taxon>
        <taxon>Pentapetalae</taxon>
        <taxon>rosids</taxon>
        <taxon>malvids</taxon>
        <taxon>Brassicales</taxon>
        <taxon>Brassicaceae</taxon>
        <taxon>Camelineae</taxon>
        <taxon>Camelina</taxon>
    </lineage>
</organism>
<evidence type="ECO:0000256" key="2">
    <source>
        <dbReference type="ARBA" id="ARBA00022614"/>
    </source>
</evidence>
<dbReference type="InterPro" id="IPR042197">
    <property type="entry name" value="Apaf_helical"/>
</dbReference>
<dbReference type="InterPro" id="IPR000210">
    <property type="entry name" value="BTB/POZ_dom"/>
</dbReference>
<dbReference type="RefSeq" id="XP_010496161.1">
    <property type="nucleotide sequence ID" value="XM_010497859.2"/>
</dbReference>
<reference evidence="8 9" key="1">
    <citation type="submission" date="2025-05" db="UniProtKB">
        <authorList>
            <consortium name="RefSeq"/>
        </authorList>
    </citation>
    <scope>IDENTIFICATION</scope>
    <source>
        <tissue evidence="8 9">Leaf</tissue>
    </source>
</reference>
<keyword evidence="4" id="KW-0611">Plant defense</keyword>
<dbReference type="PROSITE" id="PS50097">
    <property type="entry name" value="BTB"/>
    <property type="match status" value="1"/>
</dbReference>
<keyword evidence="3" id="KW-0677">Repeat</keyword>
<dbReference type="PROSITE" id="PS50104">
    <property type="entry name" value="TIR"/>
    <property type="match status" value="1"/>
</dbReference>
<dbReference type="InterPro" id="IPR036390">
    <property type="entry name" value="WH_DNA-bd_sf"/>
</dbReference>
<evidence type="ECO:0000256" key="4">
    <source>
        <dbReference type="ARBA" id="ARBA00022821"/>
    </source>
</evidence>
<dbReference type="GeneID" id="104773283"/>
<dbReference type="InterPro" id="IPR011713">
    <property type="entry name" value="Leu-rich_rpt_3"/>
</dbReference>
<dbReference type="PANTHER" id="PTHR11017:SF520">
    <property type="entry name" value="ADP-RIBOSYL CYCLASE_CYCLIC ADP-RIBOSE HYDROLASE"/>
    <property type="match status" value="1"/>
</dbReference>
<dbReference type="InterPro" id="IPR058192">
    <property type="entry name" value="WHD_ROQ1-like"/>
</dbReference>
<dbReference type="Gene3D" id="3.80.10.10">
    <property type="entry name" value="Ribonuclease Inhibitor"/>
    <property type="match status" value="2"/>
</dbReference>
<evidence type="ECO:0000259" key="6">
    <source>
        <dbReference type="PROSITE" id="PS50104"/>
    </source>
</evidence>
<feature type="domain" description="BTB" evidence="5">
    <location>
        <begin position="1017"/>
        <end position="1090"/>
    </location>
</feature>
<dbReference type="PRINTS" id="PR00364">
    <property type="entry name" value="DISEASERSIST"/>
</dbReference>
<evidence type="ECO:0000259" key="5">
    <source>
        <dbReference type="PROSITE" id="PS50097"/>
    </source>
</evidence>
<dbReference type="InterPro" id="IPR027417">
    <property type="entry name" value="P-loop_NTPase"/>
</dbReference>
<evidence type="ECO:0000313" key="9">
    <source>
        <dbReference type="RefSeq" id="XP_010496162.1"/>
    </source>
</evidence>
<dbReference type="CDD" id="cd18186">
    <property type="entry name" value="BTB_POZ_ZBTB_KLHL-like"/>
    <property type="match status" value="1"/>
</dbReference>
<dbReference type="Proteomes" id="UP000694864">
    <property type="component" value="Unplaced"/>
</dbReference>
<evidence type="ECO:0000256" key="3">
    <source>
        <dbReference type="ARBA" id="ARBA00022737"/>
    </source>
</evidence>
<protein>
    <submittedName>
        <fullName evidence="8 9">Disease resistance protein RPS6-like</fullName>
    </submittedName>
</protein>
<dbReference type="SMART" id="SM00255">
    <property type="entry name" value="TIR"/>
    <property type="match status" value="1"/>
</dbReference>
<dbReference type="Pfam" id="PF01582">
    <property type="entry name" value="TIR"/>
    <property type="match status" value="1"/>
</dbReference>
<dbReference type="Pfam" id="PF00931">
    <property type="entry name" value="NB-ARC"/>
    <property type="match status" value="1"/>
</dbReference>
<accession>A0ABM0Y670</accession>
<comment type="pathway">
    <text evidence="1">Protein modification; protein ubiquitination.</text>
</comment>
<feature type="domain" description="TIR" evidence="6">
    <location>
        <begin position="5"/>
        <end position="170"/>
    </location>
</feature>
<name>A0ABM0Y670_CAMSA</name>
<evidence type="ECO:0000313" key="7">
    <source>
        <dbReference type="Proteomes" id="UP000694864"/>
    </source>
</evidence>
<dbReference type="SUPFAM" id="SSF52200">
    <property type="entry name" value="Toll/Interleukin receptor TIR domain"/>
    <property type="match status" value="1"/>
</dbReference>
<dbReference type="InterPro" id="IPR002182">
    <property type="entry name" value="NB-ARC"/>
</dbReference>
<dbReference type="SUPFAM" id="SSF52058">
    <property type="entry name" value="L domain-like"/>
    <property type="match status" value="1"/>
</dbReference>
<dbReference type="Pfam" id="PF00651">
    <property type="entry name" value="BTB"/>
    <property type="match status" value="1"/>
</dbReference>
<keyword evidence="2" id="KW-0433">Leucine-rich repeat</keyword>
<evidence type="ECO:0000313" key="8">
    <source>
        <dbReference type="RefSeq" id="XP_010496161.1"/>
    </source>
</evidence>
<dbReference type="PANTHER" id="PTHR11017">
    <property type="entry name" value="LEUCINE-RICH REPEAT-CONTAINING PROTEIN"/>
    <property type="match status" value="1"/>
</dbReference>
<dbReference type="InterPro" id="IPR044974">
    <property type="entry name" value="Disease_R_plants"/>
</dbReference>
<dbReference type="Gene3D" id="1.10.8.430">
    <property type="entry name" value="Helical domain of apoptotic protease-activating factors"/>
    <property type="match status" value="1"/>
</dbReference>
<dbReference type="InterPro" id="IPR011333">
    <property type="entry name" value="SKP1/BTB/POZ_sf"/>
</dbReference>
<gene>
    <name evidence="8 9" type="primary">LOC104773283</name>
</gene>
<dbReference type="SMART" id="SM00225">
    <property type="entry name" value="BTB"/>
    <property type="match status" value="1"/>
</dbReference>
<dbReference type="Gene3D" id="3.40.50.10140">
    <property type="entry name" value="Toll/interleukin-1 receptor homology (TIR) domain"/>
    <property type="match status" value="1"/>
</dbReference>
<dbReference type="Pfam" id="PF23282">
    <property type="entry name" value="WHD_ROQ1"/>
    <property type="match status" value="1"/>
</dbReference>
<evidence type="ECO:0000256" key="1">
    <source>
        <dbReference type="ARBA" id="ARBA00004906"/>
    </source>
</evidence>
<dbReference type="RefSeq" id="XP_010496162.1">
    <property type="nucleotide sequence ID" value="XM_010497860.2"/>
</dbReference>
<sequence length="1180" mass="136257">MARNWIYDVFPSFSGEDVRQTFLSHFLKELDRKLITAFKDNEIERSQSLDPELKRAIRGSRIAVIIFSKNYASSSWCLNELLEIVRCKDESNRLVVIPVFYGLDPSHVRKQIGDFGIIFEKTCQNRTEDEINLWRRALIDVANTLGYHSTNWVNEAKMIEELASDVLVKLSLNPSKDDVEDFVGIEDHIGEMSSLLRLESEEVRMVGIWGSSGIGKTTIARALFSRLSRHFQGSVYIDSAFVSKCRKDYHKANTDDYNMKLHLQRNFLSEILGKRDIEMGHIGVMGERLNHHKLLIVIDDLDDQVVLDALAGHTQWFGLGSKIIAITKDKHLLRSHGIYCIYNVGLPSEKQALQIFCRYAFRQDSPPDGFMELASEVQKRAGSLPLGLKVFGSLFRGRSKEDWVDMLPRLRKRLDGKIEKTLRVSYDEFDSREDKALFRHIACLFNGAKTDYIKMVLADSDLDVNIGLKNLVDKSLIHVRVGIVGMHCLVQEMGKEIVRTQSNEPGEQEFLLDCKDICDVLEDNTGTKKVLGILLDMSGIDELHIHKRAFEKMRNLYFLKINSKPYKKVRWHISEGFNYLPPKLKVLSWIGCPLRCLPSKFCPQHLVKLKMQNSKLEKLWEGVHPLTGLKRINFSGSKSLKEIPDLSMATCLEKLLLRHCSSLVKITSSIRHLHKLLVLEMSWCTKLEALPSGINLKSLNRLDLGGCSRLRRFPDISSNISWLNLNRTATEEFPSNLRLENLKTLHMKEIKSQKLWEGVQPLTCLTTIDLSGSEKLKEIPNLLLATNLEWMNLGGCSCLVELPSSSVENLNKLTYLSMEDCTKLEVLPTDINLKSLECVNLSGCSKLRIFPDISRNVLLLVLNQTAIEDIPWWVNTFSRLRCLRMRDCNSFKYKSSTFIILKRLKEADFQDSGDSHDIFDDGKDYNSFCRYQGCVRRVENKIGERNNQWVYRSFSQLLACKNFAEIETLLTEVDPNKERKVLEMYLRDYCYDYNNNEKSFIRQRPRLWQKYLKEQEVDVRLQARESDKDAAIYAHKFILSARSEVFMKIFESDKFKASSKLETITLSELKQKELEVFVEYIYSDGFMLSEKAKQHVRSLYRAADKYEMLYLCELCRKELVSRNSLSAHQVLPQFITLRNIKLALSISTRLRSSSPITRMVSDSYRLRELFFLVNDSTWVI</sequence>
<dbReference type="InterPro" id="IPR032675">
    <property type="entry name" value="LRR_dom_sf"/>
</dbReference>
<dbReference type="InterPro" id="IPR035897">
    <property type="entry name" value="Toll_tir_struct_dom_sf"/>
</dbReference>